<evidence type="ECO:0000256" key="3">
    <source>
        <dbReference type="ARBA" id="ARBA00011396"/>
    </source>
</evidence>
<accession>A0AA36BG28</accession>
<evidence type="ECO:0000256" key="1">
    <source>
        <dbReference type="ARBA" id="ARBA00004406"/>
    </source>
</evidence>
<protein>
    <recommendedName>
        <fullName evidence="4">Ras modification protein ERF4</fullName>
    </recommendedName>
</protein>
<organism evidence="8 9">
    <name type="scientific">Octopus vulgaris</name>
    <name type="common">Common octopus</name>
    <dbReference type="NCBI Taxonomy" id="6645"/>
    <lineage>
        <taxon>Eukaryota</taxon>
        <taxon>Metazoa</taxon>
        <taxon>Spiralia</taxon>
        <taxon>Lophotrochozoa</taxon>
        <taxon>Mollusca</taxon>
        <taxon>Cephalopoda</taxon>
        <taxon>Coleoidea</taxon>
        <taxon>Octopodiformes</taxon>
        <taxon>Octopoda</taxon>
        <taxon>Incirrata</taxon>
        <taxon>Octopodidae</taxon>
        <taxon>Octopus</taxon>
    </lineage>
</organism>
<name>A0AA36BG28_OCTVU</name>
<dbReference type="InterPro" id="IPR019383">
    <property type="entry name" value="Golgin_A_7/ERF4"/>
</dbReference>
<feature type="domain" description="Golgin subfamily A member 7/ERF4" evidence="7">
    <location>
        <begin position="46"/>
        <end position="158"/>
    </location>
</feature>
<comment type="similarity">
    <text evidence="2">Belongs to the ERF4 family.</text>
</comment>
<dbReference type="Pfam" id="PF10256">
    <property type="entry name" value="Erf4"/>
    <property type="match status" value="1"/>
</dbReference>
<evidence type="ECO:0000256" key="2">
    <source>
        <dbReference type="ARBA" id="ARBA00007732"/>
    </source>
</evidence>
<sequence>MLGAWNFEEKIIRKSILSQREHTCQICEAIPMEDISRIPQPNGIKVFIQRDYTDGTPVRFQTKFPAELEGRIERSTFAETINTINEMYKEAESLGGSTYCESCFACLTAYLSYLCVDTHYEKCLKKIGRYIENQNQTIYVSRGLMLVDPAERGLRTLEICILQDSGGIGGSGGSGLGGR</sequence>
<comment type="subcellular location">
    <subcellularLocation>
        <location evidence="1">Endoplasmic reticulum membrane</location>
        <topology evidence="1">Peripheral membrane protein</topology>
    </subcellularLocation>
</comment>
<keyword evidence="5" id="KW-0256">Endoplasmic reticulum</keyword>
<comment type="subunit">
    <text evidence="3">Interacts with ERF2.</text>
</comment>
<dbReference type="AlphaFoldDB" id="A0AA36BG28"/>
<gene>
    <name evidence="8" type="ORF">OCTVUL_1B024026</name>
</gene>
<dbReference type="Proteomes" id="UP001162480">
    <property type="component" value="Chromosome 14"/>
</dbReference>
<evidence type="ECO:0000256" key="4">
    <source>
        <dbReference type="ARBA" id="ARBA00018463"/>
    </source>
</evidence>
<evidence type="ECO:0000256" key="5">
    <source>
        <dbReference type="ARBA" id="ARBA00022824"/>
    </source>
</evidence>
<evidence type="ECO:0000256" key="6">
    <source>
        <dbReference type="ARBA" id="ARBA00023136"/>
    </source>
</evidence>
<dbReference type="PANTHER" id="PTHR13254">
    <property type="entry name" value="GOLGI AUTOANTIGEN, GOLGIN SUBFAMILY A, 7"/>
    <property type="match status" value="1"/>
</dbReference>
<dbReference type="GO" id="GO:0002178">
    <property type="term" value="C:palmitoyltransferase complex"/>
    <property type="evidence" value="ECO:0007669"/>
    <property type="project" value="TreeGrafter"/>
</dbReference>
<reference evidence="8" key="1">
    <citation type="submission" date="2023-08" db="EMBL/GenBank/DDBJ databases">
        <authorList>
            <person name="Alioto T."/>
            <person name="Alioto T."/>
            <person name="Gomez Garrido J."/>
        </authorList>
    </citation>
    <scope>NUCLEOTIDE SEQUENCE</scope>
</reference>
<dbReference type="PANTHER" id="PTHR13254:SF0">
    <property type="entry name" value="GOLGIN SUBFAMILY A MEMBER 7_ERF4 DOMAIN-CONTAINING PROTEIN"/>
    <property type="match status" value="1"/>
</dbReference>
<evidence type="ECO:0000313" key="9">
    <source>
        <dbReference type="Proteomes" id="UP001162480"/>
    </source>
</evidence>
<proteinExistence type="inferred from homology"/>
<dbReference type="EMBL" id="OX597827">
    <property type="protein sequence ID" value="CAI9732971.1"/>
    <property type="molecule type" value="Genomic_DNA"/>
</dbReference>
<dbReference type="GO" id="GO:0005789">
    <property type="term" value="C:endoplasmic reticulum membrane"/>
    <property type="evidence" value="ECO:0007669"/>
    <property type="project" value="UniProtKB-SubCell"/>
</dbReference>
<dbReference type="InterPro" id="IPR051371">
    <property type="entry name" value="Ras_palmitoyltransferase"/>
</dbReference>
<keyword evidence="6" id="KW-0472">Membrane</keyword>
<dbReference type="GO" id="GO:0006612">
    <property type="term" value="P:protein targeting to membrane"/>
    <property type="evidence" value="ECO:0007669"/>
    <property type="project" value="TreeGrafter"/>
</dbReference>
<keyword evidence="9" id="KW-1185">Reference proteome</keyword>
<evidence type="ECO:0000313" key="8">
    <source>
        <dbReference type="EMBL" id="CAI9732971.1"/>
    </source>
</evidence>
<evidence type="ECO:0000259" key="7">
    <source>
        <dbReference type="Pfam" id="PF10256"/>
    </source>
</evidence>